<evidence type="ECO:0000256" key="1">
    <source>
        <dbReference type="PROSITE-ProRule" id="PRU00076"/>
    </source>
</evidence>
<organism evidence="5 6">
    <name type="scientific">Apatococcus fuscideae</name>
    <dbReference type="NCBI Taxonomy" id="2026836"/>
    <lineage>
        <taxon>Eukaryota</taxon>
        <taxon>Viridiplantae</taxon>
        <taxon>Chlorophyta</taxon>
        <taxon>core chlorophytes</taxon>
        <taxon>Trebouxiophyceae</taxon>
        <taxon>Chlorellales</taxon>
        <taxon>Chlorellaceae</taxon>
        <taxon>Apatococcus</taxon>
    </lineage>
</organism>
<dbReference type="InterPro" id="IPR050906">
    <property type="entry name" value="Notch_signaling"/>
</dbReference>
<dbReference type="AlphaFoldDB" id="A0AAW1SSG9"/>
<dbReference type="PROSITE" id="PS50026">
    <property type="entry name" value="EGF_3"/>
    <property type="match status" value="2"/>
</dbReference>
<evidence type="ECO:0000256" key="2">
    <source>
        <dbReference type="SAM" id="Phobius"/>
    </source>
</evidence>
<reference evidence="5 6" key="1">
    <citation type="journal article" date="2024" name="Nat. Commun.">
        <title>Phylogenomics reveals the evolutionary origins of lichenization in chlorophyte algae.</title>
        <authorList>
            <person name="Puginier C."/>
            <person name="Libourel C."/>
            <person name="Otte J."/>
            <person name="Skaloud P."/>
            <person name="Haon M."/>
            <person name="Grisel S."/>
            <person name="Petersen M."/>
            <person name="Berrin J.G."/>
            <person name="Delaux P.M."/>
            <person name="Dal Grande F."/>
            <person name="Keller J."/>
        </authorList>
    </citation>
    <scope>NUCLEOTIDE SEQUENCE [LARGE SCALE GENOMIC DNA]</scope>
    <source>
        <strain evidence="5 6">SAG 2523</strain>
    </source>
</reference>
<comment type="caution">
    <text evidence="1">Lacks conserved residue(s) required for the propagation of feature annotation.</text>
</comment>
<dbReference type="GO" id="GO:0005112">
    <property type="term" value="F:Notch binding"/>
    <property type="evidence" value="ECO:0007669"/>
    <property type="project" value="TreeGrafter"/>
</dbReference>
<accession>A0AAW1SSG9</accession>
<dbReference type="InterPro" id="IPR000742">
    <property type="entry name" value="EGF"/>
</dbReference>
<dbReference type="Gene3D" id="2.10.25.10">
    <property type="entry name" value="Laminin"/>
    <property type="match status" value="1"/>
</dbReference>
<protein>
    <recommendedName>
        <fullName evidence="4">EGF-like domain-containing protein</fullName>
    </recommendedName>
</protein>
<evidence type="ECO:0000313" key="6">
    <source>
        <dbReference type="Proteomes" id="UP001485043"/>
    </source>
</evidence>
<feature type="disulfide bond" evidence="1">
    <location>
        <begin position="531"/>
        <end position="540"/>
    </location>
</feature>
<keyword evidence="2" id="KW-1133">Transmembrane helix</keyword>
<keyword evidence="3" id="KW-0732">Signal</keyword>
<feature type="chain" id="PRO_5043396602" description="EGF-like domain-containing protein" evidence="3">
    <location>
        <begin position="23"/>
        <end position="777"/>
    </location>
</feature>
<dbReference type="PROSITE" id="PS00022">
    <property type="entry name" value="EGF_1"/>
    <property type="match status" value="2"/>
</dbReference>
<evidence type="ECO:0000313" key="5">
    <source>
        <dbReference type="EMBL" id="KAK9853882.1"/>
    </source>
</evidence>
<feature type="domain" description="EGF-like" evidence="4">
    <location>
        <begin position="509"/>
        <end position="541"/>
    </location>
</feature>
<dbReference type="EMBL" id="JALJOV010001127">
    <property type="protein sequence ID" value="KAK9853882.1"/>
    <property type="molecule type" value="Genomic_DNA"/>
</dbReference>
<comment type="caution">
    <text evidence="5">The sequence shown here is derived from an EMBL/GenBank/DDBJ whole genome shotgun (WGS) entry which is preliminary data.</text>
</comment>
<dbReference type="PANTHER" id="PTHR24044:SF420">
    <property type="entry name" value="DELTA AND NOTCH-LIKE EPIDERMAL GROWTH FACTOR-RELATED RECEPTOR ISOFORM X1"/>
    <property type="match status" value="1"/>
</dbReference>
<proteinExistence type="predicted"/>
<feature type="disulfide bond" evidence="1">
    <location>
        <begin position="351"/>
        <end position="361"/>
    </location>
</feature>
<feature type="transmembrane region" description="Helical" evidence="2">
    <location>
        <begin position="730"/>
        <end position="752"/>
    </location>
</feature>
<feature type="domain" description="EGF-like" evidence="4">
    <location>
        <begin position="347"/>
        <end position="383"/>
    </location>
</feature>
<keyword evidence="2" id="KW-0472">Membrane</keyword>
<dbReference type="Gene3D" id="2.60.120.260">
    <property type="entry name" value="Galactose-binding domain-like"/>
    <property type="match status" value="1"/>
</dbReference>
<feature type="signal peptide" evidence="3">
    <location>
        <begin position="1"/>
        <end position="22"/>
    </location>
</feature>
<keyword evidence="1" id="KW-0245">EGF-like domain</keyword>
<dbReference type="SMART" id="SM00181">
    <property type="entry name" value="EGF"/>
    <property type="match status" value="2"/>
</dbReference>
<gene>
    <name evidence="5" type="ORF">WJX84_009959</name>
</gene>
<evidence type="ECO:0000256" key="3">
    <source>
        <dbReference type="SAM" id="SignalP"/>
    </source>
</evidence>
<keyword evidence="6" id="KW-1185">Reference proteome</keyword>
<evidence type="ECO:0000259" key="4">
    <source>
        <dbReference type="PROSITE" id="PS50026"/>
    </source>
</evidence>
<feature type="disulfide bond" evidence="1">
    <location>
        <begin position="373"/>
        <end position="382"/>
    </location>
</feature>
<dbReference type="Proteomes" id="UP001485043">
    <property type="component" value="Unassembled WGS sequence"/>
</dbReference>
<dbReference type="PANTHER" id="PTHR24044">
    <property type="entry name" value="NOTCH LIGAND FAMILY MEMBER"/>
    <property type="match status" value="1"/>
</dbReference>
<dbReference type="PROSITE" id="PS01186">
    <property type="entry name" value="EGF_2"/>
    <property type="match status" value="2"/>
</dbReference>
<feature type="disulfide bond" evidence="1">
    <location>
        <begin position="513"/>
        <end position="523"/>
    </location>
</feature>
<sequence length="777" mass="83227">MVGWRAWVISLCQLLGLAVSHAQGDCSGHGYKPVGVDHCDCDHPTPAVGEAGYIGTNCSTRVFGAELNAQDVTATSACRAANCSGMEALQWVCFYSALDWGADWKHLTVQLNRTSPDEDGDPDLYGMFTGGPNGQAKLPGPGTWDFREISSNRRPAVIKSVKKADISSGGYTGVYQCVKAYGLNGLTFSMRSVLTQCPAGFTDEGEQLICSSPVAAPASSQRFSECTPEGTCACKDPWKKPAGTTYEGLGFEDCSAKVEEIGQKQTGISPCGDDLLYFEGYAKWGQPPGYGWGEYDFRIRSGWGDEQSLQDLELAFDKSMDSFQTGKWYLGINAGDAGQCKVSLTISTFDCPMGCSGHGTCIKPQHANHTCQCDEGFLGVDCSFEAKALQLGKPARMAEATFAYDFQQLPDMSGLAAGHNVEVALEASWSSSKFRDWARGRPELLLLQGDNTSTAHPTNFTVKHVLEEPNTTYMYTLCPSQISEGKWRVAIYNPLSSLYPIAYNLTAEQVGHCLHNCSSRGHCQNDGTCVCDAGFAGGDCSVTSSGGSTGCTPGSRRPSHMSDKQDFTCDSPSLRRKGTADECVRDACTQDEWEARSGQACLRKCECPSDGGPCQVASSCQRDRFVCTDGYKRFSDGQPRCYRIGCTEGSLQMGSNGTVENGVSYAACICNGAEMEGQDKCGFHTEDARSYTITCNSGYTLQGAQQVRGTQASIGGKCVRAGTGSSAGAVALYILMTAAVSAALGCAGLWYYRLQSQSRMNVGGDSLYQELSPSTGF</sequence>
<name>A0AAW1SSG9_9CHLO</name>
<keyword evidence="1" id="KW-1015">Disulfide bond</keyword>
<keyword evidence="2" id="KW-0812">Transmembrane</keyword>